<keyword evidence="7" id="KW-1003">Cell membrane</keyword>
<evidence type="ECO:0000313" key="34">
    <source>
        <dbReference type="EMBL" id="CAI3986545.1"/>
    </source>
</evidence>
<dbReference type="InterPro" id="IPR000719">
    <property type="entry name" value="Prot_kinase_dom"/>
</dbReference>
<evidence type="ECO:0000256" key="12">
    <source>
        <dbReference type="ARBA" id="ARBA00022723"/>
    </source>
</evidence>
<dbReference type="SUPFAM" id="SSF47473">
    <property type="entry name" value="EF-hand"/>
    <property type="match status" value="2"/>
</dbReference>
<evidence type="ECO:0000256" key="11">
    <source>
        <dbReference type="ARBA" id="ARBA00022707"/>
    </source>
</evidence>
<dbReference type="CDD" id="cd00051">
    <property type="entry name" value="EFh"/>
    <property type="match status" value="2"/>
</dbReference>
<comment type="function">
    <text evidence="27">Calcium-dependent protein kinase which acts as a sensor and effector of intracellular Ca(2+) levels probably in part downstream of cGMP-activated PKG kinase. During the liver stage, involved in sporozoite motility and thus in sporozoite invasion of host hepatocytes, probably together with CDPK4 and CDPK5. In the mosquito midgut and during the last stage of male gamete exflagellation, may play a role in the rupture of the host erythrocyte membrane. In the mosquito midgut, required for the differentiation of the zygote into the ookinete by promoting the translational activation of a subset of repressed mRNAs; these mRNAs are kept repressed in the zygote by the DOZI- or CITH-containing mRNP complexes. Dispensable during the asexual blood stage.</text>
</comment>
<dbReference type="PANTHER" id="PTHR24349">
    <property type="entry name" value="SERINE/THREONINE-PROTEIN KINASE"/>
    <property type="match status" value="1"/>
</dbReference>
<dbReference type="GO" id="GO:0004674">
    <property type="term" value="F:protein serine/threonine kinase activity"/>
    <property type="evidence" value="ECO:0007669"/>
    <property type="project" value="UniProtKB-KW"/>
</dbReference>
<evidence type="ECO:0000313" key="36">
    <source>
        <dbReference type="Proteomes" id="UP001152797"/>
    </source>
</evidence>
<dbReference type="SUPFAM" id="SSF56112">
    <property type="entry name" value="Protein kinase-like (PK-like)"/>
    <property type="match status" value="2"/>
</dbReference>
<feature type="domain" description="EF-hand" evidence="33">
    <location>
        <begin position="401"/>
        <end position="436"/>
    </location>
</feature>
<feature type="domain" description="EF-hand" evidence="33">
    <location>
        <begin position="1041"/>
        <end position="1070"/>
    </location>
</feature>
<dbReference type="GO" id="GO:0020005">
    <property type="term" value="C:symbiont-containing vacuole membrane"/>
    <property type="evidence" value="ECO:0007669"/>
    <property type="project" value="UniProtKB-SubCell"/>
</dbReference>
<dbReference type="InterPro" id="IPR050205">
    <property type="entry name" value="CDPK_Ser/Thr_kinases"/>
</dbReference>
<sequence>MGACIGKQDIQRHVIVHEPANSAPKKHVAAAHEVILEQRNNQKADSFARGKLIVSHAGDIQTMYTLQSSKIGEGTYGSVAIGTHNSTKAQRAIKTMSKANMKHVVRFQQEIAIMKSMDHPNIIKLFETFEDRKHIYLAMELCTGGELFDRIIEVGQFTEKDAAIVVQQMLSAVFYMHKRLVCHRDLKPENFLFLTKGPIANTLLKIIDFGLSKCFDQGVPMSTKAGTPYYVAPQVLQGKYDSSCDLWSCGVIMYTMLCGYPPFYGKTDQEVLSKVRKGTYQFEPKYWRHISQDAKKLIGMLLKFEPELRYTAEQALQDTWIKDRAPKAENISLQDRIVHNLKSFRSKNKLKKAALNIIAGQMSESEIADLREIFKALDANGDGFLTVTELRDGIDKAHLRRPMIDLDAVVEGVDADGSGLIDYTEFLAATLDKRVYLQRDVCFSAFAVFDVDGDGRITLDELKQILENGAVEHVLEGAKSEDLLREVDANGDGSIDFEEFMEMMRGGRSMSLSMETTTPKSKADGHPRLHCRRSSFIQFFVSGHEFTSTPYRTVRLVFEDCQAAAVAVAVAVPWAVLIPWPPRSNQKATGGRNLRTSLDFYLLLERSNHGRVHRSHAGDVQSMYTLQSSNIGEGTYGSVTIGIHNSTGAKRAIKTMSKANLKHVVRFQQEITIMKSMDHPNIIKLYETFEDRKHIYLAMELCTGGELFDRIIEVGQFTEKDAAIVVQQMLSAVFYMHKRLVCHRDLKPENFLFLTKGPMEKNLLKIIDFGLSKCFEPNQPMSTKAGTPYYVAPQVLQGKYDCSCDIWSCGVIMYTMLCGYPPFYGKTDQEVLSKVRKGMYQFEPKYWRHISQDAKKLISMLLKFEPETRYTAEQALQDTWIKDRAPKAQDVCLQDHIVHNLKSFRSKNKLKKAALNIIAGQMNESEIADLRETFKALDVNSDGFLTVTELRDGIEKAHLRRPLLDLDAVVEGVDADGSGLIDYTEFLAATLDKRVYLQRDVCFSAFAVFDQDGDGKITLDELKQILENGSVDQVIDGCHSEDLLQEVDQNGDGSIDFEEFMEMMRGRSMSMSMETTTPRTKVGARSRSPSLLRSRSKVSQHEKAQKC</sequence>
<dbReference type="InterPro" id="IPR008271">
    <property type="entry name" value="Ser/Thr_kinase_AS"/>
</dbReference>
<dbReference type="Gene3D" id="3.30.200.20">
    <property type="entry name" value="Phosphorylase Kinase, domain 1"/>
    <property type="match status" value="2"/>
</dbReference>
<dbReference type="AlphaFoldDB" id="A0A9P1C866"/>
<dbReference type="Gene3D" id="1.10.510.10">
    <property type="entry name" value="Transferase(Phosphotransferase) domain 1"/>
    <property type="match status" value="2"/>
</dbReference>
<evidence type="ECO:0000256" key="28">
    <source>
        <dbReference type="ARBA" id="ARBA00060437"/>
    </source>
</evidence>
<dbReference type="GO" id="GO:0031514">
    <property type="term" value="C:motile cilium"/>
    <property type="evidence" value="ECO:0007669"/>
    <property type="project" value="UniProtKB-SubCell"/>
</dbReference>
<feature type="compositionally biased region" description="Low complexity" evidence="31">
    <location>
        <begin position="1069"/>
        <end position="1093"/>
    </location>
</feature>
<keyword evidence="19" id="KW-1043">Host membrane</keyword>
<evidence type="ECO:0000256" key="30">
    <source>
        <dbReference type="PROSITE-ProRule" id="PRU10141"/>
    </source>
</evidence>
<dbReference type="InterPro" id="IPR011992">
    <property type="entry name" value="EF-hand-dom_pair"/>
</dbReference>
<dbReference type="GO" id="GO:0005509">
    <property type="term" value="F:calcium ion binding"/>
    <property type="evidence" value="ECO:0007669"/>
    <property type="project" value="InterPro"/>
</dbReference>
<dbReference type="Pfam" id="PF13499">
    <property type="entry name" value="EF-hand_7"/>
    <property type="match status" value="4"/>
</dbReference>
<protein>
    <recommendedName>
        <fullName evidence="29">Calcium-dependent protein kinase 1</fullName>
        <ecNumber evidence="6">2.7.11.1</ecNumber>
    </recommendedName>
</protein>
<evidence type="ECO:0000256" key="24">
    <source>
        <dbReference type="ARBA" id="ARBA00024334"/>
    </source>
</evidence>
<dbReference type="PROSITE" id="PS00018">
    <property type="entry name" value="EF_HAND_1"/>
    <property type="match status" value="8"/>
</dbReference>
<keyword evidence="16" id="KW-0106">Calcium</keyword>
<evidence type="ECO:0000256" key="1">
    <source>
        <dbReference type="ARBA" id="ARBA00001946"/>
    </source>
</evidence>
<feature type="domain" description="EF-hand" evidence="33">
    <location>
        <begin position="365"/>
        <end position="400"/>
    </location>
</feature>
<feature type="domain" description="EF-hand" evidence="33">
    <location>
        <begin position="997"/>
        <end position="1032"/>
    </location>
</feature>
<keyword evidence="14 30" id="KW-0547">Nucleotide-binding</keyword>
<dbReference type="GO" id="GO:0005886">
    <property type="term" value="C:plasma membrane"/>
    <property type="evidence" value="ECO:0007669"/>
    <property type="project" value="UniProtKB-SubCell"/>
</dbReference>
<evidence type="ECO:0000256" key="29">
    <source>
        <dbReference type="ARBA" id="ARBA00068067"/>
    </source>
</evidence>
<feature type="domain" description="EF-hand" evidence="33">
    <location>
        <begin position="437"/>
        <end position="472"/>
    </location>
</feature>
<feature type="binding site" evidence="30">
    <location>
        <position position="654"/>
    </location>
    <ligand>
        <name>ATP</name>
        <dbReference type="ChEBI" id="CHEBI:30616"/>
    </ligand>
</feature>
<keyword evidence="11" id="KW-0519">Myristate</keyword>
<organism evidence="34">
    <name type="scientific">Cladocopium goreaui</name>
    <dbReference type="NCBI Taxonomy" id="2562237"/>
    <lineage>
        <taxon>Eukaryota</taxon>
        <taxon>Sar</taxon>
        <taxon>Alveolata</taxon>
        <taxon>Dinophyceae</taxon>
        <taxon>Suessiales</taxon>
        <taxon>Symbiodiniaceae</taxon>
        <taxon>Cladocopium</taxon>
    </lineage>
</organism>
<evidence type="ECO:0000256" key="21">
    <source>
        <dbReference type="ARBA" id="ARBA00023139"/>
    </source>
</evidence>
<evidence type="ECO:0000256" key="17">
    <source>
        <dbReference type="ARBA" id="ARBA00022840"/>
    </source>
</evidence>
<keyword evidence="36" id="KW-1185">Reference proteome</keyword>
<evidence type="ECO:0000256" key="13">
    <source>
        <dbReference type="ARBA" id="ARBA00022737"/>
    </source>
</evidence>
<feature type="region of interest" description="Disordered" evidence="31">
    <location>
        <begin position="1069"/>
        <end position="1107"/>
    </location>
</feature>
<dbReference type="Gene3D" id="1.10.238.10">
    <property type="entry name" value="EF-hand"/>
    <property type="match status" value="4"/>
</dbReference>
<comment type="subcellular location">
    <subcellularLocation>
        <location evidence="3">Cell membrane</location>
        <topology evidence="3">Lipid-anchor</topology>
        <orientation evidence="3">Cytoplasmic side</orientation>
    </subcellularLocation>
    <subcellularLocation>
        <location evidence="2">Cell projection</location>
        <location evidence="2">Cilium</location>
        <location evidence="2">Flagellum</location>
    </subcellularLocation>
    <subcellularLocation>
        <location evidence="4">Host cell membrane</location>
        <topology evidence="4">Lipid-anchor</topology>
    </subcellularLocation>
    <subcellularLocation>
        <location evidence="28">Parasitophorous vacuole membrane</location>
        <topology evidence="28">Lipid-anchor</topology>
    </subcellularLocation>
</comment>
<keyword evidence="13" id="KW-0677">Repeat</keyword>
<evidence type="ECO:0000256" key="9">
    <source>
        <dbReference type="ARBA" id="ARBA00022527"/>
    </source>
</evidence>
<feature type="domain" description="EF-hand" evidence="33">
    <location>
        <begin position="475"/>
        <end position="510"/>
    </location>
</feature>
<keyword evidence="12" id="KW-0479">Metal-binding</keyword>
<reference evidence="34" key="1">
    <citation type="submission" date="2022-10" db="EMBL/GenBank/DDBJ databases">
        <authorList>
            <person name="Chen Y."/>
            <person name="Dougan E. K."/>
            <person name="Chan C."/>
            <person name="Rhodes N."/>
            <person name="Thang M."/>
        </authorList>
    </citation>
    <scope>NUCLEOTIDE SEQUENCE</scope>
</reference>
<comment type="similarity">
    <text evidence="24">Belongs to the protein kinase superfamily. Ser/Thr protein kinase family. CDPK subfamily.</text>
</comment>
<evidence type="ECO:0000256" key="5">
    <source>
        <dbReference type="ARBA" id="ARBA00011245"/>
    </source>
</evidence>
<dbReference type="SMART" id="SM00054">
    <property type="entry name" value="EFh"/>
    <property type="match status" value="8"/>
</dbReference>
<name>A0A9P1C866_9DINO</name>
<evidence type="ECO:0000256" key="6">
    <source>
        <dbReference type="ARBA" id="ARBA00012513"/>
    </source>
</evidence>
<keyword evidence="21" id="KW-0564">Palmitate</keyword>
<dbReference type="FunFam" id="3.30.200.20:FF:000315">
    <property type="entry name" value="Calcium-dependent protein kinase 3"/>
    <property type="match status" value="2"/>
</dbReference>
<dbReference type="CDD" id="cd05117">
    <property type="entry name" value="STKc_CAMK"/>
    <property type="match status" value="2"/>
</dbReference>
<evidence type="ECO:0000256" key="16">
    <source>
        <dbReference type="ARBA" id="ARBA00022837"/>
    </source>
</evidence>
<evidence type="ECO:0000256" key="27">
    <source>
        <dbReference type="ARBA" id="ARBA00056933"/>
    </source>
</evidence>
<comment type="catalytic activity">
    <reaction evidence="26">
        <text>L-seryl-[protein] + ATP = O-phospho-L-seryl-[protein] + ADP + H(+)</text>
        <dbReference type="Rhea" id="RHEA:17989"/>
        <dbReference type="Rhea" id="RHEA-COMP:9863"/>
        <dbReference type="Rhea" id="RHEA-COMP:11604"/>
        <dbReference type="ChEBI" id="CHEBI:15378"/>
        <dbReference type="ChEBI" id="CHEBI:29999"/>
        <dbReference type="ChEBI" id="CHEBI:30616"/>
        <dbReference type="ChEBI" id="CHEBI:83421"/>
        <dbReference type="ChEBI" id="CHEBI:456216"/>
        <dbReference type="EC" id="2.7.11.1"/>
    </reaction>
</comment>
<evidence type="ECO:0000256" key="23">
    <source>
        <dbReference type="ARBA" id="ARBA00023288"/>
    </source>
</evidence>
<evidence type="ECO:0000256" key="20">
    <source>
        <dbReference type="ARBA" id="ARBA00023069"/>
    </source>
</evidence>
<dbReference type="OrthoDB" id="40902at2759"/>
<dbReference type="EMBL" id="CAMXCT030001090">
    <property type="protein sequence ID" value="CAL4773857.1"/>
    <property type="molecule type" value="Genomic_DNA"/>
</dbReference>
<dbReference type="GO" id="GO:0005524">
    <property type="term" value="F:ATP binding"/>
    <property type="evidence" value="ECO:0007669"/>
    <property type="project" value="UniProtKB-UniRule"/>
</dbReference>
<evidence type="ECO:0000259" key="33">
    <source>
        <dbReference type="PROSITE" id="PS50222"/>
    </source>
</evidence>
<dbReference type="PROSITE" id="PS50011">
    <property type="entry name" value="PROTEIN_KINASE_DOM"/>
    <property type="match status" value="2"/>
</dbReference>
<evidence type="ECO:0000256" key="31">
    <source>
        <dbReference type="SAM" id="MobiDB-lite"/>
    </source>
</evidence>
<evidence type="ECO:0000256" key="8">
    <source>
        <dbReference type="ARBA" id="ARBA00022511"/>
    </source>
</evidence>
<dbReference type="EMBL" id="CAMXCT010001090">
    <property type="protein sequence ID" value="CAI3986545.1"/>
    <property type="molecule type" value="Genomic_DNA"/>
</dbReference>
<feature type="domain" description="EF-hand" evidence="33">
    <location>
        <begin position="961"/>
        <end position="996"/>
    </location>
</feature>
<dbReference type="GO" id="GO:0020002">
    <property type="term" value="C:host cell plasma membrane"/>
    <property type="evidence" value="ECO:0007669"/>
    <property type="project" value="UniProtKB-SubCell"/>
</dbReference>
<feature type="binding site" evidence="30">
    <location>
        <position position="94"/>
    </location>
    <ligand>
        <name>ATP</name>
        <dbReference type="ChEBI" id="CHEBI:30616"/>
    </ligand>
</feature>
<evidence type="ECO:0000256" key="22">
    <source>
        <dbReference type="ARBA" id="ARBA00023273"/>
    </source>
</evidence>
<keyword evidence="19" id="KW-0472">Membrane</keyword>
<evidence type="ECO:0000313" key="35">
    <source>
        <dbReference type="EMBL" id="CAL4773857.1"/>
    </source>
</evidence>
<keyword evidence="9" id="KW-0723">Serine/threonine-protein kinase</keyword>
<dbReference type="FunFam" id="1.10.238.10:FF:000003">
    <property type="entry name" value="Calmodulin A"/>
    <property type="match status" value="2"/>
</dbReference>
<keyword evidence="8" id="KW-1032">Host cell membrane</keyword>
<reference evidence="35 36" key="2">
    <citation type="submission" date="2024-05" db="EMBL/GenBank/DDBJ databases">
        <authorList>
            <person name="Chen Y."/>
            <person name="Shah S."/>
            <person name="Dougan E. K."/>
            <person name="Thang M."/>
            <person name="Chan C."/>
        </authorList>
    </citation>
    <scope>NUCLEOTIDE SEQUENCE [LARGE SCALE GENOMIC DNA]</scope>
</reference>
<dbReference type="Pfam" id="PF00069">
    <property type="entry name" value="Pkinase"/>
    <property type="match status" value="2"/>
</dbReference>
<comment type="catalytic activity">
    <reaction evidence="25">
        <text>L-threonyl-[protein] + ATP = O-phospho-L-threonyl-[protein] + ADP + H(+)</text>
        <dbReference type="Rhea" id="RHEA:46608"/>
        <dbReference type="Rhea" id="RHEA-COMP:11060"/>
        <dbReference type="Rhea" id="RHEA-COMP:11605"/>
        <dbReference type="ChEBI" id="CHEBI:15378"/>
        <dbReference type="ChEBI" id="CHEBI:30013"/>
        <dbReference type="ChEBI" id="CHEBI:30616"/>
        <dbReference type="ChEBI" id="CHEBI:61977"/>
        <dbReference type="ChEBI" id="CHEBI:456216"/>
        <dbReference type="EC" id="2.7.11.1"/>
    </reaction>
</comment>
<evidence type="ECO:0000256" key="19">
    <source>
        <dbReference type="ARBA" id="ARBA00022870"/>
    </source>
</evidence>
<dbReference type="PROSITE" id="PS50222">
    <property type="entry name" value="EF_HAND_2"/>
    <property type="match status" value="8"/>
</dbReference>
<accession>A0A9P1C866</accession>
<dbReference type="InterPro" id="IPR017441">
    <property type="entry name" value="Protein_kinase_ATP_BS"/>
</dbReference>
<keyword evidence="18" id="KW-0282">Flagellum</keyword>
<comment type="cofactor">
    <cofactor evidence="1">
        <name>Mg(2+)</name>
        <dbReference type="ChEBI" id="CHEBI:18420"/>
    </cofactor>
</comment>
<evidence type="ECO:0000256" key="18">
    <source>
        <dbReference type="ARBA" id="ARBA00022846"/>
    </source>
</evidence>
<dbReference type="EMBL" id="CAMXCT020001090">
    <property type="protein sequence ID" value="CAL1139920.1"/>
    <property type="molecule type" value="Genomic_DNA"/>
</dbReference>
<keyword evidence="23" id="KW-0449">Lipoprotein</keyword>
<dbReference type="InterPro" id="IPR018247">
    <property type="entry name" value="EF_Hand_1_Ca_BS"/>
</dbReference>
<evidence type="ECO:0000256" key="15">
    <source>
        <dbReference type="ARBA" id="ARBA00022777"/>
    </source>
</evidence>
<dbReference type="SMART" id="SM00220">
    <property type="entry name" value="S_TKc"/>
    <property type="match status" value="2"/>
</dbReference>
<evidence type="ECO:0000256" key="4">
    <source>
        <dbReference type="ARBA" id="ARBA00004425"/>
    </source>
</evidence>
<proteinExistence type="inferred from homology"/>
<feature type="domain" description="Protein kinase" evidence="32">
    <location>
        <begin position="625"/>
        <end position="881"/>
    </location>
</feature>
<feature type="domain" description="Protein kinase" evidence="32">
    <location>
        <begin position="65"/>
        <end position="321"/>
    </location>
</feature>
<dbReference type="FunFam" id="1.10.510.10:FF:000398">
    <property type="entry name" value="Calcium-dependent protein kinase 1"/>
    <property type="match status" value="2"/>
</dbReference>
<keyword evidence="20" id="KW-0969">Cilium</keyword>
<evidence type="ECO:0000256" key="7">
    <source>
        <dbReference type="ARBA" id="ARBA00022475"/>
    </source>
</evidence>
<evidence type="ECO:0000256" key="3">
    <source>
        <dbReference type="ARBA" id="ARBA00004342"/>
    </source>
</evidence>
<evidence type="ECO:0000256" key="26">
    <source>
        <dbReference type="ARBA" id="ARBA00048679"/>
    </source>
</evidence>
<dbReference type="InterPro" id="IPR002048">
    <property type="entry name" value="EF_hand_dom"/>
</dbReference>
<keyword evidence="15 35" id="KW-0418">Kinase</keyword>
<dbReference type="Proteomes" id="UP001152797">
    <property type="component" value="Unassembled WGS sequence"/>
</dbReference>
<keyword evidence="10" id="KW-0808">Transferase</keyword>
<keyword evidence="22" id="KW-0966">Cell projection</keyword>
<dbReference type="PROSITE" id="PS00107">
    <property type="entry name" value="PROTEIN_KINASE_ATP"/>
    <property type="match status" value="2"/>
</dbReference>
<evidence type="ECO:0000256" key="25">
    <source>
        <dbReference type="ARBA" id="ARBA00047899"/>
    </source>
</evidence>
<comment type="caution">
    <text evidence="34">The sequence shown here is derived from an EMBL/GenBank/DDBJ whole genome shotgun (WGS) entry which is preliminary data.</text>
</comment>
<evidence type="ECO:0000259" key="32">
    <source>
        <dbReference type="PROSITE" id="PS50011"/>
    </source>
</evidence>
<dbReference type="EC" id="2.7.11.1" evidence="6"/>
<evidence type="ECO:0000256" key="2">
    <source>
        <dbReference type="ARBA" id="ARBA00004230"/>
    </source>
</evidence>
<dbReference type="InterPro" id="IPR011009">
    <property type="entry name" value="Kinase-like_dom_sf"/>
</dbReference>
<evidence type="ECO:0000256" key="14">
    <source>
        <dbReference type="ARBA" id="ARBA00022741"/>
    </source>
</evidence>
<feature type="domain" description="EF-hand" evidence="33">
    <location>
        <begin position="925"/>
        <end position="960"/>
    </location>
</feature>
<gene>
    <name evidence="34" type="ORF">C1SCF055_LOCUS13889</name>
</gene>
<keyword evidence="17 30" id="KW-0067">ATP-binding</keyword>
<dbReference type="PROSITE" id="PS00108">
    <property type="entry name" value="PROTEIN_KINASE_ST"/>
    <property type="match status" value="2"/>
</dbReference>
<evidence type="ECO:0000256" key="10">
    <source>
        <dbReference type="ARBA" id="ARBA00022679"/>
    </source>
</evidence>
<comment type="subunit">
    <text evidence="5">Monomer.</text>
</comment>